<keyword evidence="2" id="KW-0812">Transmembrane</keyword>
<evidence type="ECO:0000313" key="4">
    <source>
        <dbReference type="Proteomes" id="UP000001058"/>
    </source>
</evidence>
<name>D8TK83_VOLCA</name>
<dbReference type="EMBL" id="GL378325">
    <property type="protein sequence ID" value="EFJ52203.1"/>
    <property type="molecule type" value="Genomic_DNA"/>
</dbReference>
<sequence length="129" mass="14758">MTVILGWDSGIHIISNVHVASSFLFSWMVDMGMRKQVAKGLYTAEKTQPQPNGHYTPIVLPTNAPQRGNTRMTHKPIQRTSNDSQTLMWRQMYIYRAAPQRPFATSLPLAEPGAEVSAIDRRRRERETY</sequence>
<dbReference type="RefSeq" id="XP_002946977.1">
    <property type="nucleotide sequence ID" value="XM_002946931.1"/>
</dbReference>
<organism evidence="4">
    <name type="scientific">Volvox carteri f. nagariensis</name>
    <dbReference type="NCBI Taxonomy" id="3068"/>
    <lineage>
        <taxon>Eukaryota</taxon>
        <taxon>Viridiplantae</taxon>
        <taxon>Chlorophyta</taxon>
        <taxon>core chlorophytes</taxon>
        <taxon>Chlorophyceae</taxon>
        <taxon>CS clade</taxon>
        <taxon>Chlamydomonadales</taxon>
        <taxon>Volvocaceae</taxon>
        <taxon>Volvox</taxon>
    </lineage>
</organism>
<feature type="transmembrane region" description="Helical" evidence="2">
    <location>
        <begin position="12"/>
        <end position="29"/>
    </location>
</feature>
<keyword evidence="2" id="KW-1133">Transmembrane helix</keyword>
<evidence type="ECO:0000256" key="1">
    <source>
        <dbReference type="SAM" id="MobiDB-lite"/>
    </source>
</evidence>
<reference evidence="3 4" key="1">
    <citation type="journal article" date="2010" name="Science">
        <title>Genomic analysis of organismal complexity in the multicellular green alga Volvox carteri.</title>
        <authorList>
            <person name="Prochnik S.E."/>
            <person name="Umen J."/>
            <person name="Nedelcu A.M."/>
            <person name="Hallmann A."/>
            <person name="Miller S.M."/>
            <person name="Nishii I."/>
            <person name="Ferris P."/>
            <person name="Kuo A."/>
            <person name="Mitros T."/>
            <person name="Fritz-Laylin L.K."/>
            <person name="Hellsten U."/>
            <person name="Chapman J."/>
            <person name="Simakov O."/>
            <person name="Rensing S.A."/>
            <person name="Terry A."/>
            <person name="Pangilinan J."/>
            <person name="Kapitonov V."/>
            <person name="Jurka J."/>
            <person name="Salamov A."/>
            <person name="Shapiro H."/>
            <person name="Schmutz J."/>
            <person name="Grimwood J."/>
            <person name="Lindquist E."/>
            <person name="Lucas S."/>
            <person name="Grigoriev I.V."/>
            <person name="Schmitt R."/>
            <person name="Kirk D."/>
            <person name="Rokhsar D.S."/>
        </authorList>
    </citation>
    <scope>NUCLEOTIDE SEQUENCE [LARGE SCALE GENOMIC DNA]</scope>
    <source>
        <strain evidence="4">f. Nagariensis / Eve</strain>
    </source>
</reference>
<dbReference type="GeneID" id="9618033"/>
<accession>D8TK83</accession>
<dbReference type="Proteomes" id="UP000001058">
    <property type="component" value="Unassembled WGS sequence"/>
</dbReference>
<evidence type="ECO:0000256" key="2">
    <source>
        <dbReference type="SAM" id="Phobius"/>
    </source>
</evidence>
<dbReference type="AlphaFoldDB" id="D8TK83"/>
<dbReference type="KEGG" id="vcn:VOLCADRAFT_103217"/>
<keyword evidence="2" id="KW-0472">Membrane</keyword>
<evidence type="ECO:0000313" key="3">
    <source>
        <dbReference type="EMBL" id="EFJ52203.1"/>
    </source>
</evidence>
<dbReference type="InParanoid" id="D8TK83"/>
<protein>
    <submittedName>
        <fullName evidence="3">Uncharacterized protein</fullName>
    </submittedName>
</protein>
<feature type="region of interest" description="Disordered" evidence="1">
    <location>
        <begin position="48"/>
        <end position="82"/>
    </location>
</feature>
<keyword evidence="4" id="KW-1185">Reference proteome</keyword>
<gene>
    <name evidence="3" type="ORF">VOLCADRAFT_103217</name>
</gene>
<proteinExistence type="predicted"/>